<dbReference type="SMR" id="A0A1G4KQF8"/>
<evidence type="ECO:0000313" key="6">
    <source>
        <dbReference type="Proteomes" id="UP000006853"/>
    </source>
</evidence>
<keyword evidence="5" id="KW-0808">Transferase</keyword>
<sequence length="257" mass="29212">MSLSDFTLIGKDDVYDHVYLLYSDSKLNNDLGYYPSKADKFVIPIGDLDIEVEQSKSGVYSRHGTGTTGFYLWNVSPLFAEWMLYHKHPLSDMFNGCGVVVELGSGVVGVLASTLSTRCELFVATDQKHVLKLLAKNIENNRQPKANTKIVEFDWENIEFGVSNLESTLERRQVDFVLAFDTIYNSFLLDHFIAATKTICNSETIVVVGIQLRDEDVLSEFLEKMLDKSFQCYHVDQEWLSSDLKNGYSIYCFKLCS</sequence>
<dbReference type="GO" id="GO:0032991">
    <property type="term" value="C:protein-containing complex"/>
    <property type="evidence" value="ECO:0007669"/>
    <property type="project" value="TreeGrafter"/>
</dbReference>
<dbReference type="SUPFAM" id="SSF53335">
    <property type="entry name" value="S-adenosyl-L-methionine-dependent methyltransferases"/>
    <property type="match status" value="1"/>
</dbReference>
<keyword evidence="1 5" id="KW-0489">Methyltransferase</keyword>
<evidence type="ECO:0000256" key="3">
    <source>
        <dbReference type="ARBA" id="ARBA00038458"/>
    </source>
</evidence>
<keyword evidence="5" id="KW-0689">Ribosomal protein</keyword>
<dbReference type="Proteomes" id="UP000006853">
    <property type="component" value="Chromosome 3"/>
</dbReference>
<evidence type="ECO:0000256" key="4">
    <source>
        <dbReference type="ARBA" id="ARBA00039932"/>
    </source>
</evidence>
<keyword evidence="2" id="KW-0949">S-adenosyl-L-methionine</keyword>
<dbReference type="GO" id="GO:0032259">
    <property type="term" value="P:methylation"/>
    <property type="evidence" value="ECO:0007669"/>
    <property type="project" value="UniProtKB-KW"/>
</dbReference>
<dbReference type="AlphaFoldDB" id="A0A1G4KQF8"/>
<dbReference type="Gene3D" id="3.40.50.150">
    <property type="entry name" value="Vaccinia Virus protein VP39"/>
    <property type="match status" value="1"/>
</dbReference>
<keyword evidence="6" id="KW-1185">Reference proteome</keyword>
<dbReference type="GO" id="GO:0008757">
    <property type="term" value="F:S-adenosylmethionine-dependent methyltransferase activity"/>
    <property type="evidence" value="ECO:0007669"/>
    <property type="project" value="UniProtKB-ARBA"/>
</dbReference>
<comment type="similarity">
    <text evidence="3">Belongs to the class I-like SAM-binding methyltransferase superfamily. RKM5 family.</text>
</comment>
<organism evidence="5 6">
    <name type="scientific">Komagataella phaffii (strain ATCC 76273 / CBS 7435 / CECT 11047 / NRRL Y-11430 / Wegner 21-1)</name>
    <name type="common">Yeast</name>
    <name type="synonym">Pichia pastoris</name>
    <dbReference type="NCBI Taxonomy" id="981350"/>
    <lineage>
        <taxon>Eukaryota</taxon>
        <taxon>Fungi</taxon>
        <taxon>Dikarya</taxon>
        <taxon>Ascomycota</taxon>
        <taxon>Saccharomycotina</taxon>
        <taxon>Pichiomycetes</taxon>
        <taxon>Pichiales</taxon>
        <taxon>Pichiaceae</taxon>
        <taxon>Komagataella</taxon>
    </lineage>
</organism>
<dbReference type="InterPro" id="IPR029063">
    <property type="entry name" value="SAM-dependent_MTases_sf"/>
</dbReference>
<dbReference type="Pfam" id="PF10294">
    <property type="entry name" value="Methyltransf_16"/>
    <property type="match status" value="1"/>
</dbReference>
<proteinExistence type="inferred from homology"/>
<reference evidence="5 6" key="1">
    <citation type="journal article" date="2011" name="J. Biotechnol.">
        <title>High-quality genome sequence of Pichia pastoris CBS7435.</title>
        <authorList>
            <person name="Kuberl A."/>
            <person name="Schneider J."/>
            <person name="Thallinger G.G."/>
            <person name="Anderl I."/>
            <person name="Wibberg D."/>
            <person name="Hajek T."/>
            <person name="Jaenicke S."/>
            <person name="Brinkrolf K."/>
            <person name="Goesmann A."/>
            <person name="Szczepanowski R."/>
            <person name="Puhler A."/>
            <person name="Schwab H."/>
            <person name="Glieder A."/>
            <person name="Pichler H."/>
        </authorList>
    </citation>
    <scope>NUCLEOTIDE SEQUENCE [LARGE SCALE GENOMIC DNA]</scope>
    <source>
        <strain evidence="6">ATCC 76273 / CBS 7435 / CECT 11047 / NRRL Y-11430 / Wegner 21-1</strain>
    </source>
</reference>
<dbReference type="GO" id="GO:0005840">
    <property type="term" value="C:ribosome"/>
    <property type="evidence" value="ECO:0007669"/>
    <property type="project" value="UniProtKB-KW"/>
</dbReference>
<accession>A0A1G4KQF8</accession>
<evidence type="ECO:0000256" key="1">
    <source>
        <dbReference type="ARBA" id="ARBA00022603"/>
    </source>
</evidence>
<evidence type="ECO:0000313" key="5">
    <source>
        <dbReference type="EMBL" id="SCV12244.1"/>
    </source>
</evidence>
<dbReference type="GO" id="GO:0005829">
    <property type="term" value="C:cytosol"/>
    <property type="evidence" value="ECO:0007669"/>
    <property type="project" value="TreeGrafter"/>
</dbReference>
<dbReference type="EMBL" id="FR839630">
    <property type="protein sequence ID" value="SCV12244.1"/>
    <property type="molecule type" value="Genomic_DNA"/>
</dbReference>
<gene>
    <name evidence="5" type="primary">RKM5</name>
    <name evidence="5" type="ordered locus">PP7435_Chr3-0737</name>
</gene>
<dbReference type="InterPro" id="IPR019410">
    <property type="entry name" value="Methyltransf_16"/>
</dbReference>
<dbReference type="PANTHER" id="PTHR14614:SF109">
    <property type="entry name" value="RIBOSOMAL LYSINE N-METHYLTRANSFERASE 5"/>
    <property type="match status" value="1"/>
</dbReference>
<dbReference type="PANTHER" id="PTHR14614">
    <property type="entry name" value="HEPATOCELLULAR CARCINOMA-ASSOCIATED ANTIGEN"/>
    <property type="match status" value="1"/>
</dbReference>
<keyword evidence="5" id="KW-0687">Ribonucleoprotein</keyword>
<reference evidence="5 6" key="2">
    <citation type="journal article" date="2016" name="FEMS Yeast Res.">
        <title>Curation of the genome annotation of Pichia pastoris (Komagataella phaffii) CBS7435 from gene level to protein function.</title>
        <authorList>
            <person name="Valli M."/>
            <person name="Tatto N.E."/>
            <person name="Peymann A."/>
            <person name="Gruber C."/>
            <person name="Landes N."/>
            <person name="Ekker H."/>
            <person name="Thallinger G.G."/>
            <person name="Mattanovich D."/>
            <person name="Gasser B."/>
            <person name="Graf A.B."/>
        </authorList>
    </citation>
    <scope>GENOME REANNOTATION</scope>
    <source>
        <strain evidence="5 6">ATCC 76273 / CBS 7435 / CECT 11047 / NRRL Y-11430 / Wegner 21-1</strain>
    </source>
</reference>
<evidence type="ECO:0000256" key="2">
    <source>
        <dbReference type="ARBA" id="ARBA00022691"/>
    </source>
</evidence>
<protein>
    <recommendedName>
        <fullName evidence="4">Ribosomal lysine N-methyltransferase 5</fullName>
    </recommendedName>
</protein>
<name>A0A1G4KQF8_KOMPC</name>